<evidence type="ECO:0000313" key="2">
    <source>
        <dbReference type="EMBL" id="GAG79045.1"/>
    </source>
</evidence>
<keyword evidence="1" id="KW-1133">Transmembrane helix</keyword>
<comment type="caution">
    <text evidence="2">The sequence shown here is derived from an EMBL/GenBank/DDBJ whole genome shotgun (WGS) entry which is preliminary data.</text>
</comment>
<feature type="transmembrane region" description="Helical" evidence="1">
    <location>
        <begin position="12"/>
        <end position="30"/>
    </location>
</feature>
<reference evidence="2" key="1">
    <citation type="journal article" date="2014" name="Front. Microbiol.">
        <title>High frequency of phylogenetically diverse reductive dehalogenase-homologous genes in deep subseafloor sedimentary metagenomes.</title>
        <authorList>
            <person name="Kawai M."/>
            <person name="Futagami T."/>
            <person name="Toyoda A."/>
            <person name="Takaki Y."/>
            <person name="Nishi S."/>
            <person name="Hori S."/>
            <person name="Arai W."/>
            <person name="Tsubouchi T."/>
            <person name="Morono Y."/>
            <person name="Uchiyama I."/>
            <person name="Ito T."/>
            <person name="Fujiyama A."/>
            <person name="Inagaki F."/>
            <person name="Takami H."/>
        </authorList>
    </citation>
    <scope>NUCLEOTIDE SEQUENCE</scope>
    <source>
        <strain evidence="2">Expedition CK06-06</strain>
    </source>
</reference>
<feature type="non-terminal residue" evidence="2">
    <location>
        <position position="61"/>
    </location>
</feature>
<name>X1A9I9_9ZZZZ</name>
<evidence type="ECO:0000256" key="1">
    <source>
        <dbReference type="SAM" id="Phobius"/>
    </source>
</evidence>
<proteinExistence type="predicted"/>
<dbReference type="EMBL" id="BART01013607">
    <property type="protein sequence ID" value="GAG79045.1"/>
    <property type="molecule type" value="Genomic_DNA"/>
</dbReference>
<keyword evidence="1" id="KW-0812">Transmembrane</keyword>
<sequence length="61" mass="6583">MNTKKLLKGKGIGFVVIIVLIIIIAIIYWWPECTPDGCSGICPANCTVTQDPDCGCRDNNG</sequence>
<organism evidence="2">
    <name type="scientific">marine sediment metagenome</name>
    <dbReference type="NCBI Taxonomy" id="412755"/>
    <lineage>
        <taxon>unclassified sequences</taxon>
        <taxon>metagenomes</taxon>
        <taxon>ecological metagenomes</taxon>
    </lineage>
</organism>
<protein>
    <submittedName>
        <fullName evidence="2">Uncharacterized protein</fullName>
    </submittedName>
</protein>
<accession>X1A9I9</accession>
<keyword evidence="1" id="KW-0472">Membrane</keyword>
<gene>
    <name evidence="2" type="ORF">S01H4_27717</name>
</gene>
<dbReference type="AlphaFoldDB" id="X1A9I9"/>